<keyword evidence="3" id="KW-1185">Reference proteome</keyword>
<feature type="domain" description="Dynein heavy chain AAA 5 extension" evidence="1">
    <location>
        <begin position="201"/>
        <end position="328"/>
    </location>
</feature>
<proteinExistence type="predicted"/>
<dbReference type="InterPro" id="IPR026983">
    <property type="entry name" value="DHC"/>
</dbReference>
<dbReference type="GO" id="GO:0051959">
    <property type="term" value="F:dynein light intermediate chain binding"/>
    <property type="evidence" value="ECO:0007669"/>
    <property type="project" value="InterPro"/>
</dbReference>
<dbReference type="Proteomes" id="UP000075880">
    <property type="component" value="Unassembled WGS sequence"/>
</dbReference>
<sequence>MNLSLSREMAGKVLLLHRSLLHARRPVLVTGEPGSGKSTATNLALALLSPPCQVHRVIPNVLRASTHPKTFDRRLLDCIIAACLHPGPSRAIGGKCLILDSVPNGEWIECVARLSAAHDYVGREFLQPTVLDETHTAPLAALEDVKVVVECVGSLETMTPAAVSRFTLLHIGPGDLRWEDAVEGWLQQKEGKLERERVRELTGKHFGGLLSFRRRECQTLVSVTDVTMARMFCHLWDALFASFNIGKVDHFPTVSAEDETLERWSVALVKLFFFCAVWSIGGTLNDEESRGKFDLLLREQHPEAAYPLKANVFQLYVDPTEGAWRSWETKLQEAENRGSGGRAYYR</sequence>
<evidence type="ECO:0000259" key="1">
    <source>
        <dbReference type="Pfam" id="PF17852"/>
    </source>
</evidence>
<dbReference type="GO" id="GO:0045505">
    <property type="term" value="F:dynein intermediate chain binding"/>
    <property type="evidence" value="ECO:0007669"/>
    <property type="project" value="InterPro"/>
</dbReference>
<dbReference type="GO" id="GO:0007018">
    <property type="term" value="P:microtubule-based movement"/>
    <property type="evidence" value="ECO:0007669"/>
    <property type="project" value="InterPro"/>
</dbReference>
<dbReference type="InterPro" id="IPR041466">
    <property type="entry name" value="Dynein_AAA5_ext"/>
</dbReference>
<dbReference type="PANTHER" id="PTHR45703">
    <property type="entry name" value="DYNEIN HEAVY CHAIN"/>
    <property type="match status" value="1"/>
</dbReference>
<evidence type="ECO:0000313" key="3">
    <source>
        <dbReference type="Proteomes" id="UP000075880"/>
    </source>
</evidence>
<dbReference type="SUPFAM" id="SSF52540">
    <property type="entry name" value="P-loop containing nucleoside triphosphate hydrolases"/>
    <property type="match status" value="1"/>
</dbReference>
<dbReference type="GO" id="GO:0030286">
    <property type="term" value="C:dynein complex"/>
    <property type="evidence" value="ECO:0007669"/>
    <property type="project" value="InterPro"/>
</dbReference>
<dbReference type="Pfam" id="PF17852">
    <property type="entry name" value="Dynein_AAA_lid"/>
    <property type="match status" value="1"/>
</dbReference>
<dbReference type="InterPro" id="IPR027417">
    <property type="entry name" value="P-loop_NTPase"/>
</dbReference>
<evidence type="ECO:0000313" key="2">
    <source>
        <dbReference type="EnsemblMetazoa" id="ENSAATROPP003180"/>
    </source>
</evidence>
<reference evidence="2" key="1">
    <citation type="submission" date="2024-04" db="UniProtKB">
        <authorList>
            <consortium name="EnsemblMetazoa"/>
        </authorList>
    </citation>
    <scope>IDENTIFICATION</scope>
    <source>
        <strain evidence="2">EBRO</strain>
    </source>
</reference>
<dbReference type="Gene3D" id="1.10.472.130">
    <property type="match status" value="1"/>
</dbReference>
<dbReference type="EnsemblMetazoa" id="ENSAATROPT003312">
    <property type="protein sequence ID" value="ENSAATROPP003180"/>
    <property type="gene ID" value="ENSAATROPG002622"/>
</dbReference>
<protein>
    <recommendedName>
        <fullName evidence="1">Dynein heavy chain AAA 5 extension domain-containing protein</fullName>
    </recommendedName>
</protein>
<name>A0AAG5CWK4_ANOAO</name>
<dbReference type="AlphaFoldDB" id="A0AAG5CWK4"/>
<dbReference type="Gene3D" id="3.40.50.300">
    <property type="entry name" value="P-loop containing nucleotide triphosphate hydrolases"/>
    <property type="match status" value="1"/>
</dbReference>
<accession>A0AAG5CWK4</accession>
<organism evidence="2 3">
    <name type="scientific">Anopheles atroparvus</name>
    <name type="common">European mosquito</name>
    <dbReference type="NCBI Taxonomy" id="41427"/>
    <lineage>
        <taxon>Eukaryota</taxon>
        <taxon>Metazoa</taxon>
        <taxon>Ecdysozoa</taxon>
        <taxon>Arthropoda</taxon>
        <taxon>Hexapoda</taxon>
        <taxon>Insecta</taxon>
        <taxon>Pterygota</taxon>
        <taxon>Neoptera</taxon>
        <taxon>Endopterygota</taxon>
        <taxon>Diptera</taxon>
        <taxon>Nematocera</taxon>
        <taxon>Culicoidea</taxon>
        <taxon>Culicidae</taxon>
        <taxon>Anophelinae</taxon>
        <taxon>Anopheles</taxon>
    </lineage>
</organism>